<feature type="non-terminal residue" evidence="1">
    <location>
        <position position="164"/>
    </location>
</feature>
<dbReference type="EMBL" id="BARV01015455">
    <property type="protein sequence ID" value="GAI30776.1"/>
    <property type="molecule type" value="Genomic_DNA"/>
</dbReference>
<dbReference type="AlphaFoldDB" id="X1NKN2"/>
<reference evidence="1" key="1">
    <citation type="journal article" date="2014" name="Front. Microbiol.">
        <title>High frequency of phylogenetically diverse reductive dehalogenase-homologous genes in deep subseafloor sedimentary metagenomes.</title>
        <authorList>
            <person name="Kawai M."/>
            <person name="Futagami T."/>
            <person name="Toyoda A."/>
            <person name="Takaki Y."/>
            <person name="Nishi S."/>
            <person name="Hori S."/>
            <person name="Arai W."/>
            <person name="Tsubouchi T."/>
            <person name="Morono Y."/>
            <person name="Uchiyama I."/>
            <person name="Ito T."/>
            <person name="Fujiyama A."/>
            <person name="Inagaki F."/>
            <person name="Takami H."/>
        </authorList>
    </citation>
    <scope>NUCLEOTIDE SEQUENCE</scope>
    <source>
        <strain evidence="1">Expedition CK06-06</strain>
    </source>
</reference>
<sequence>MSGVNVQLAENQRKINSALSAAQSGLECGKYIVAAVTLASTGDNTVSVDQANTAWTTFCQHVQDTALSGKTVPPPTRFTDSSGSGDQIVTPSINFGSTNTDFAMRFYRYDDDPHIIKLQSTGTDREVTRQINMDMVISKDSKVLNYAIAGRGRMWLTGNSTIHG</sequence>
<protein>
    <submittedName>
        <fullName evidence="1">Uncharacterized protein</fullName>
    </submittedName>
</protein>
<accession>X1NKN2</accession>
<evidence type="ECO:0000313" key="1">
    <source>
        <dbReference type="EMBL" id="GAI30776.1"/>
    </source>
</evidence>
<organism evidence="1">
    <name type="scientific">marine sediment metagenome</name>
    <dbReference type="NCBI Taxonomy" id="412755"/>
    <lineage>
        <taxon>unclassified sequences</taxon>
        <taxon>metagenomes</taxon>
        <taxon>ecological metagenomes</taxon>
    </lineage>
</organism>
<gene>
    <name evidence="1" type="ORF">S06H3_26702</name>
</gene>
<proteinExistence type="predicted"/>
<comment type="caution">
    <text evidence="1">The sequence shown here is derived from an EMBL/GenBank/DDBJ whole genome shotgun (WGS) entry which is preliminary data.</text>
</comment>
<name>X1NKN2_9ZZZZ</name>